<accession>A0A0G1MYR4</accession>
<evidence type="ECO:0000313" key="2">
    <source>
        <dbReference type="Proteomes" id="UP000034911"/>
    </source>
</evidence>
<dbReference type="STRING" id="1619050.UX20_C0023G0009"/>
<dbReference type="Proteomes" id="UP000034911">
    <property type="component" value="Unassembled WGS sequence"/>
</dbReference>
<sequence length="111" mass="12744">MSELSIPTGRHDTAVPVEPQETQLKSWEDVHEMLKALVLEEKSVEVMSEVAEFADSIRSHIPNFQEYRAYHVLSPNSLPQVSSRLKEEDLLGEYAVMPFVQRMQEKYGSHT</sequence>
<evidence type="ECO:0000313" key="1">
    <source>
        <dbReference type="EMBL" id="KKU13384.1"/>
    </source>
</evidence>
<reference evidence="1 2" key="1">
    <citation type="journal article" date="2015" name="Nature">
        <title>rRNA introns, odd ribosomes, and small enigmatic genomes across a large radiation of phyla.</title>
        <authorList>
            <person name="Brown C.T."/>
            <person name="Hug L.A."/>
            <person name="Thomas B.C."/>
            <person name="Sharon I."/>
            <person name="Castelle C.J."/>
            <person name="Singh A."/>
            <person name="Wilkins M.J."/>
            <person name="Williams K.H."/>
            <person name="Banfield J.F."/>
        </authorList>
    </citation>
    <scope>NUCLEOTIDE SEQUENCE [LARGE SCALE GENOMIC DNA]</scope>
</reference>
<gene>
    <name evidence="1" type="ORF">UX20_C0023G0009</name>
</gene>
<dbReference type="EMBL" id="LCLH01000023">
    <property type="protein sequence ID" value="KKU13384.1"/>
    <property type="molecule type" value="Genomic_DNA"/>
</dbReference>
<protein>
    <submittedName>
        <fullName evidence="1">Uncharacterized protein</fullName>
    </submittedName>
</protein>
<comment type="caution">
    <text evidence="1">The sequence shown here is derived from an EMBL/GenBank/DDBJ whole genome shotgun (WGS) entry which is preliminary data.</text>
</comment>
<organism evidence="1 2">
    <name type="scientific">Candidatus Magasanikbacteria bacterium GW2011_GWC2_45_8</name>
    <dbReference type="NCBI Taxonomy" id="1619050"/>
    <lineage>
        <taxon>Bacteria</taxon>
        <taxon>Candidatus Magasanikiibacteriota</taxon>
    </lineage>
</organism>
<dbReference type="AlphaFoldDB" id="A0A0G1MYR4"/>
<name>A0A0G1MYR4_9BACT</name>
<proteinExistence type="predicted"/>